<gene>
    <name evidence="2" type="ORF">HF086_006306</name>
</gene>
<dbReference type="Proteomes" id="UP000814243">
    <property type="component" value="Unassembled WGS sequence"/>
</dbReference>
<dbReference type="InterPro" id="IPR015925">
    <property type="entry name" value="Ryanodine_IP3_receptor"/>
</dbReference>
<feature type="compositionally biased region" description="Basic residues" evidence="1">
    <location>
        <begin position="107"/>
        <end position="121"/>
    </location>
</feature>
<name>A0A922S8Z9_SPOEX</name>
<dbReference type="EMBL" id="JACEFF010000888">
    <property type="protein sequence ID" value="KAH9628937.1"/>
    <property type="molecule type" value="Genomic_DNA"/>
</dbReference>
<accession>A0A922S8Z9</accession>
<dbReference type="AlphaFoldDB" id="A0A922S8Z9"/>
<dbReference type="GO" id="GO:0006816">
    <property type="term" value="P:calcium ion transport"/>
    <property type="evidence" value="ECO:0007669"/>
    <property type="project" value="InterPro"/>
</dbReference>
<evidence type="ECO:0000256" key="1">
    <source>
        <dbReference type="SAM" id="MobiDB-lite"/>
    </source>
</evidence>
<evidence type="ECO:0000313" key="3">
    <source>
        <dbReference type="Proteomes" id="UP000814243"/>
    </source>
</evidence>
<dbReference type="SUPFAM" id="SSF100909">
    <property type="entry name" value="IP3 receptor type 1 binding core, domain 2"/>
    <property type="match status" value="1"/>
</dbReference>
<protein>
    <submittedName>
        <fullName evidence="2">Uncharacterized protein</fullName>
    </submittedName>
</protein>
<reference evidence="2" key="1">
    <citation type="journal article" date="2021" name="G3 (Bethesda)">
        <title>Genome and transcriptome analysis of the beet armyworm Spodoptera exigua reveals targets for pest control. .</title>
        <authorList>
            <person name="Simon S."/>
            <person name="Breeschoten T."/>
            <person name="Jansen H.J."/>
            <person name="Dirks R.P."/>
            <person name="Schranz M.E."/>
            <person name="Ros V.I.D."/>
        </authorList>
    </citation>
    <scope>NUCLEOTIDE SEQUENCE</scope>
    <source>
        <strain evidence="2">TB_SE_WUR_2020</strain>
    </source>
</reference>
<dbReference type="PANTHER" id="PTHR45816:SF4">
    <property type="entry name" value="RYR_IP3R HOMOLOGY ASSOCIATED DOMAIN-CONTAINING PROTEIN"/>
    <property type="match status" value="1"/>
</dbReference>
<feature type="region of interest" description="Disordered" evidence="1">
    <location>
        <begin position="100"/>
        <end position="137"/>
    </location>
</feature>
<sequence length="472" mass="52460">MGMLPRLLQRDGLDLDECGGRMVLRVLLQLCSQGASAALVSGALALLFRHFSQRQEVLAAFKQIKADLDLLRQSVEKSELWVFNKGRAVLIDEHINPPADDTVLHPRQQRGRRARRVRPGRPIKPVRPTRPPSQTRAATASEYRCAQYCTGSIANLFTLVQSATQVPHDEDDMAMDELLALAHEFLQNFCHGNQQNQAILHKHLDLFLNAGTTRRCAVTRATRRWWPTSCTASSPAAAAPSTCTSCRPSCTPTPSTYEGARIWLCRSTRSIVRDSLDVQEAASGGHPEGLGELRHGCAHAHHMYLLQFSVQRPKHYCAVALLEEQLRPLLQAEQSLLVDILYKPHLLFTGHGDAAHADTSGIFISRLIRHTEKLLEEKEEKLCVKGNQLRSKLLSQYFINRKSEPKIMPPPSSVTVTHGPGAKVLLRTGQTLAQVQAHLDKEGASDLVVDLVIKSTNRQAIFLEAIQLGILR</sequence>
<dbReference type="PANTHER" id="PTHR45816">
    <property type="entry name" value="MIR DOMAIN-CONTAINING PROTEIN"/>
    <property type="match status" value="1"/>
</dbReference>
<comment type="caution">
    <text evidence="2">The sequence shown here is derived from an EMBL/GenBank/DDBJ whole genome shotgun (WGS) entry which is preliminary data.</text>
</comment>
<proteinExistence type="predicted"/>
<dbReference type="InterPro" id="IPR035910">
    <property type="entry name" value="RyR/IP3R_RIH_dom_sf"/>
</dbReference>
<evidence type="ECO:0000313" key="2">
    <source>
        <dbReference type="EMBL" id="KAH9628937.1"/>
    </source>
</evidence>
<organism evidence="2 3">
    <name type="scientific">Spodoptera exigua</name>
    <name type="common">Beet armyworm</name>
    <name type="synonym">Noctua fulgens</name>
    <dbReference type="NCBI Taxonomy" id="7107"/>
    <lineage>
        <taxon>Eukaryota</taxon>
        <taxon>Metazoa</taxon>
        <taxon>Ecdysozoa</taxon>
        <taxon>Arthropoda</taxon>
        <taxon>Hexapoda</taxon>
        <taxon>Insecta</taxon>
        <taxon>Pterygota</taxon>
        <taxon>Neoptera</taxon>
        <taxon>Endopterygota</taxon>
        <taxon>Lepidoptera</taxon>
        <taxon>Glossata</taxon>
        <taxon>Ditrysia</taxon>
        <taxon>Noctuoidea</taxon>
        <taxon>Noctuidae</taxon>
        <taxon>Amphipyrinae</taxon>
        <taxon>Spodoptera</taxon>
    </lineage>
</organism>